<gene>
    <name evidence="2" type="ORF">Tci_054121</name>
</gene>
<feature type="region of interest" description="Disordered" evidence="1">
    <location>
        <begin position="1"/>
        <end position="46"/>
    </location>
</feature>
<feature type="region of interest" description="Disordered" evidence="1">
    <location>
        <begin position="152"/>
        <end position="176"/>
    </location>
</feature>
<evidence type="ECO:0000256" key="1">
    <source>
        <dbReference type="SAM" id="MobiDB-lite"/>
    </source>
</evidence>
<feature type="compositionally biased region" description="Basic and acidic residues" evidence="1">
    <location>
        <begin position="15"/>
        <end position="24"/>
    </location>
</feature>
<feature type="compositionally biased region" description="Gly residues" evidence="1">
    <location>
        <begin position="1"/>
        <end position="14"/>
    </location>
</feature>
<comment type="caution">
    <text evidence="2">The sequence shown here is derived from an EMBL/GenBank/DDBJ whole genome shotgun (WGS) entry which is preliminary data.</text>
</comment>
<dbReference type="AlphaFoldDB" id="A0A6L2N7H4"/>
<sequence length="176" mass="19464">MVQSSGGIGQIGGGRDQRGSERGQRGSGRGKKNANTNEKHIQNDEQLVLVKTKGRQLRELRDEEEYDRKHDYFHPSNWTEEESYDQEPFNINVSTINANVHTQESVTANLNDMSEIRFRLGDFEAEDNHMSIGVGIAHLGKIVVAPSAAVGLSEDKGKTITEPSAKASTETKAKKK</sequence>
<accession>A0A6L2N7H4</accession>
<dbReference type="EMBL" id="BKCJ010008423">
    <property type="protein sequence ID" value="GEU82143.1"/>
    <property type="molecule type" value="Genomic_DNA"/>
</dbReference>
<reference evidence="2" key="1">
    <citation type="journal article" date="2019" name="Sci. Rep.">
        <title>Draft genome of Tanacetum cinerariifolium, the natural source of mosquito coil.</title>
        <authorList>
            <person name="Yamashiro T."/>
            <person name="Shiraishi A."/>
            <person name="Satake H."/>
            <person name="Nakayama K."/>
        </authorList>
    </citation>
    <scope>NUCLEOTIDE SEQUENCE</scope>
</reference>
<protein>
    <submittedName>
        <fullName evidence="2">Uncharacterized protein</fullName>
    </submittedName>
</protein>
<proteinExistence type="predicted"/>
<organism evidence="2">
    <name type="scientific">Tanacetum cinerariifolium</name>
    <name type="common">Dalmatian daisy</name>
    <name type="synonym">Chrysanthemum cinerariifolium</name>
    <dbReference type="NCBI Taxonomy" id="118510"/>
    <lineage>
        <taxon>Eukaryota</taxon>
        <taxon>Viridiplantae</taxon>
        <taxon>Streptophyta</taxon>
        <taxon>Embryophyta</taxon>
        <taxon>Tracheophyta</taxon>
        <taxon>Spermatophyta</taxon>
        <taxon>Magnoliopsida</taxon>
        <taxon>eudicotyledons</taxon>
        <taxon>Gunneridae</taxon>
        <taxon>Pentapetalae</taxon>
        <taxon>asterids</taxon>
        <taxon>campanulids</taxon>
        <taxon>Asterales</taxon>
        <taxon>Asteraceae</taxon>
        <taxon>Asteroideae</taxon>
        <taxon>Anthemideae</taxon>
        <taxon>Anthemidinae</taxon>
        <taxon>Tanacetum</taxon>
    </lineage>
</organism>
<name>A0A6L2N7H4_TANCI</name>
<evidence type="ECO:0000313" key="2">
    <source>
        <dbReference type="EMBL" id="GEU82143.1"/>
    </source>
</evidence>